<dbReference type="EMBL" id="JAERPS020000002">
    <property type="protein sequence ID" value="MBZ9611521.1"/>
    <property type="molecule type" value="Genomic_DNA"/>
</dbReference>
<dbReference type="Proteomes" id="UP000663814">
    <property type="component" value="Unassembled WGS sequence"/>
</dbReference>
<feature type="transmembrane region" description="Helical" evidence="4">
    <location>
        <begin position="373"/>
        <end position="395"/>
    </location>
</feature>
<keyword evidence="1 4" id="KW-0812">Transmembrane</keyword>
<sequence length="400" mass="43663">MLNALSPQLRQYILVTANYWAFTLTDGALRMLVVLHFYSLGYSGLAIAMLFLFYEIFGVITNLVGGWLGARIGLNNTMNIGLLLQILALAMLLLPAAYLIVPWVMAAQALSGIAKDLNKMSAKSSIKLLVADNAQSTLFKWVSMLTGSKNALKGIGFFFGGLLLTLYGFQLAILVMLLMLLCVWLLSLWRLKADLGKARHKAKFNELFSKSRPINVLSAARLLLFAARDVWFVIALPLTLASQFGWSHWAVGSFLALWVIGYGAVQSVAPILTRKARLPDGKTLTLWALLLCSIPAVIAMALQLNWHSETMLLAGLLLFGAVFAVNSALHSYMIVSYARNDGVSLDVGFYYMANAIGRLIGTVLSGWVYQQAGLAACLWISAAMLVATVLVSTLLPKHPT</sequence>
<keyword evidence="6" id="KW-1185">Reference proteome</keyword>
<feature type="transmembrane region" description="Helical" evidence="4">
    <location>
        <begin position="347"/>
        <end position="367"/>
    </location>
</feature>
<feature type="transmembrane region" description="Helical" evidence="4">
    <location>
        <begin position="167"/>
        <end position="189"/>
    </location>
</feature>
<feature type="transmembrane region" description="Helical" evidence="4">
    <location>
        <begin position="12"/>
        <end position="38"/>
    </location>
</feature>
<evidence type="ECO:0000256" key="4">
    <source>
        <dbReference type="SAM" id="Phobius"/>
    </source>
</evidence>
<dbReference type="InterPro" id="IPR036259">
    <property type="entry name" value="MFS_trans_sf"/>
</dbReference>
<reference evidence="5 6" key="1">
    <citation type="submission" date="2020-12" db="EMBL/GenBank/DDBJ databases">
        <authorList>
            <person name="Ruan W."/>
            <person name="Khan S.A."/>
            <person name="Jeon C.O."/>
        </authorList>
    </citation>
    <scope>NUCLEOTIDE SEQUENCE [LARGE SCALE GENOMIC DNA]</scope>
    <source>
        <strain evidence="5 6">MA-13</strain>
    </source>
</reference>
<feature type="transmembrane region" description="Helical" evidence="4">
    <location>
        <begin position="246"/>
        <end position="265"/>
    </location>
</feature>
<dbReference type="Pfam" id="PF07690">
    <property type="entry name" value="MFS_1"/>
    <property type="match status" value="1"/>
</dbReference>
<dbReference type="PANTHER" id="PTHR23547">
    <property type="entry name" value="MAJOR FACILITATOR SUPERFAMILY DOMAIN, GENERAL SUBSTRATE TRANSPORTER"/>
    <property type="match status" value="1"/>
</dbReference>
<evidence type="ECO:0000256" key="2">
    <source>
        <dbReference type="ARBA" id="ARBA00022989"/>
    </source>
</evidence>
<feature type="transmembrane region" description="Helical" evidence="4">
    <location>
        <begin position="219"/>
        <end position="240"/>
    </location>
</feature>
<dbReference type="RefSeq" id="WP_205309691.1">
    <property type="nucleotide sequence ID" value="NZ_JAERPS020000002.1"/>
</dbReference>
<evidence type="ECO:0000313" key="5">
    <source>
        <dbReference type="EMBL" id="MBZ9611521.1"/>
    </source>
</evidence>
<dbReference type="PANTHER" id="PTHR23547:SF1">
    <property type="entry name" value="MAJOR FACILITATOR SUPERFAMILY MFS_1"/>
    <property type="match status" value="1"/>
</dbReference>
<evidence type="ECO:0000313" key="6">
    <source>
        <dbReference type="Proteomes" id="UP000663814"/>
    </source>
</evidence>
<feature type="transmembrane region" description="Helical" evidence="4">
    <location>
        <begin position="312"/>
        <end position="335"/>
    </location>
</feature>
<dbReference type="Gene3D" id="1.20.1250.20">
    <property type="entry name" value="MFS general substrate transporter like domains"/>
    <property type="match status" value="2"/>
</dbReference>
<protein>
    <submittedName>
        <fullName evidence="5">Organoarsenical effux MFS transporter ArsJ</fullName>
    </submittedName>
</protein>
<dbReference type="NCBIfam" id="NF033734">
    <property type="entry name" value="MFS_ArsJ"/>
    <property type="match status" value="1"/>
</dbReference>
<reference evidence="5 6" key="2">
    <citation type="submission" date="2021-08" db="EMBL/GenBank/DDBJ databases">
        <title>Rheinheimera aquimaris sp. nov., isolated from seawater of the East Sea in Korea.</title>
        <authorList>
            <person name="Kim K.H."/>
            <person name="Wenting R."/>
            <person name="Kim K.R."/>
            <person name="Jeon C.O."/>
        </authorList>
    </citation>
    <scope>NUCLEOTIDE SEQUENCE [LARGE SCALE GENOMIC DNA]</scope>
    <source>
        <strain evidence="5 6">MA-13</strain>
    </source>
</reference>
<evidence type="ECO:0000256" key="1">
    <source>
        <dbReference type="ARBA" id="ARBA00022692"/>
    </source>
</evidence>
<gene>
    <name evidence="5" type="primary">arsJ</name>
    <name evidence="5" type="ORF">I4W93_007915</name>
</gene>
<proteinExistence type="predicted"/>
<feature type="transmembrane region" description="Helical" evidence="4">
    <location>
        <begin position="44"/>
        <end position="68"/>
    </location>
</feature>
<keyword evidence="3 4" id="KW-0472">Membrane</keyword>
<accession>A0ABS7X7L1</accession>
<comment type="caution">
    <text evidence="5">The sequence shown here is derived from an EMBL/GenBank/DDBJ whole genome shotgun (WGS) entry which is preliminary data.</text>
</comment>
<evidence type="ECO:0000256" key="3">
    <source>
        <dbReference type="ARBA" id="ARBA00023136"/>
    </source>
</evidence>
<dbReference type="SUPFAM" id="SSF103473">
    <property type="entry name" value="MFS general substrate transporter"/>
    <property type="match status" value="1"/>
</dbReference>
<feature type="transmembrane region" description="Helical" evidence="4">
    <location>
        <begin position="80"/>
        <end position="101"/>
    </location>
</feature>
<name>A0ABS7X7L1_9GAMM</name>
<keyword evidence="2 4" id="KW-1133">Transmembrane helix</keyword>
<organism evidence="5 6">
    <name type="scientific">Rheinheimera maricola</name>
    <dbReference type="NCBI Taxonomy" id="2793282"/>
    <lineage>
        <taxon>Bacteria</taxon>
        <taxon>Pseudomonadati</taxon>
        <taxon>Pseudomonadota</taxon>
        <taxon>Gammaproteobacteria</taxon>
        <taxon>Chromatiales</taxon>
        <taxon>Chromatiaceae</taxon>
        <taxon>Rheinheimera</taxon>
    </lineage>
</organism>
<dbReference type="InterPro" id="IPR047769">
    <property type="entry name" value="MFS_ArsJ"/>
</dbReference>
<feature type="transmembrane region" description="Helical" evidence="4">
    <location>
        <begin position="286"/>
        <end position="306"/>
    </location>
</feature>
<dbReference type="InterPro" id="IPR011701">
    <property type="entry name" value="MFS"/>
</dbReference>